<reference evidence="1" key="1">
    <citation type="journal article" date="2021" name="Proc. Natl. Acad. Sci. U.S.A.">
        <title>A Catalog of Tens of Thousands of Viruses from Human Metagenomes Reveals Hidden Associations with Chronic Diseases.</title>
        <authorList>
            <person name="Tisza M.J."/>
            <person name="Buck C.B."/>
        </authorList>
    </citation>
    <scope>NUCLEOTIDE SEQUENCE</scope>
    <source>
        <strain evidence="1">Ct6bU4</strain>
    </source>
</reference>
<protein>
    <submittedName>
        <fullName evidence="1">Uncharacterized protein</fullName>
    </submittedName>
</protein>
<sequence>MVESPACGKRRGFLRVTGHSKNRGFELIQEYKPCTLELPGQGRKPR</sequence>
<evidence type="ECO:0000313" key="1">
    <source>
        <dbReference type="EMBL" id="DAG03688.1"/>
    </source>
</evidence>
<name>A0A8S5VAG4_9CAUD</name>
<dbReference type="EMBL" id="BK016234">
    <property type="protein sequence ID" value="DAG03688.1"/>
    <property type="molecule type" value="Genomic_DNA"/>
</dbReference>
<proteinExistence type="predicted"/>
<organism evidence="1">
    <name type="scientific">Siphoviridae sp. ct6bU4</name>
    <dbReference type="NCBI Taxonomy" id="2825344"/>
    <lineage>
        <taxon>Viruses</taxon>
        <taxon>Duplodnaviria</taxon>
        <taxon>Heunggongvirae</taxon>
        <taxon>Uroviricota</taxon>
        <taxon>Caudoviricetes</taxon>
    </lineage>
</organism>
<accession>A0A8S5VAG4</accession>